<name>A0A0B6XFZ7_XENBV</name>
<evidence type="ECO:0000313" key="1">
    <source>
        <dbReference type="EMBL" id="CDM92256.1"/>
    </source>
</evidence>
<dbReference type="AlphaFoldDB" id="A0A0B6XFZ7"/>
<sequence length="191" mass="20844">MICGAIMPDSISPFLKAYITNTESMVVGYIGDGAMATLQSLWESPFENDSIGSMAGISTIANGAQVMTDSTSITRINSLMVWQGQKPPQITLPLHFMARQDAKVEVQSAIMTLLQMASPELGVVMPGGRRPEPVVIDIGRRLKLTDVVIQEVSFELDAPKTAEGYYTHNTVTLSLSGMQVQNRSEIPYMFI</sequence>
<gene>
    <name evidence="1" type="ORF">XBW1_mp0137</name>
</gene>
<dbReference type="RefSeq" id="WP_082243396.1">
    <property type="nucleotide sequence ID" value="NZ_CAWMEF010000003.1"/>
</dbReference>
<protein>
    <submittedName>
        <fullName evidence="1">Putative morphogenetic protein</fullName>
    </submittedName>
</protein>
<accession>A0A0B6XFZ7</accession>
<dbReference type="EMBL" id="FO818638">
    <property type="protein sequence ID" value="CDM92256.1"/>
    <property type="molecule type" value="Genomic_DNA"/>
</dbReference>
<proteinExistence type="predicted"/>
<reference evidence="1 2" key="1">
    <citation type="submission" date="2014-02" db="EMBL/GenBank/DDBJ databases">
        <authorList>
            <person name="Genoscope - CEA"/>
        </authorList>
    </citation>
    <scope>NUCLEOTIDE SEQUENCE [LARGE SCALE GENOMIC DNA]</scope>
    <source>
        <strain evidence="1 2">CS03</strain>
        <plasmid evidence="2">Plasmid</plasmid>
    </source>
</reference>
<evidence type="ECO:0000313" key="2">
    <source>
        <dbReference type="Proteomes" id="UP000032930"/>
    </source>
</evidence>
<organism evidence="1 2">
    <name type="scientific">Xenorhabdus bovienii</name>
    <name type="common">Xenorhabdus nematophila subsp. bovienii</name>
    <dbReference type="NCBI Taxonomy" id="40576"/>
    <lineage>
        <taxon>Bacteria</taxon>
        <taxon>Pseudomonadati</taxon>
        <taxon>Pseudomonadota</taxon>
        <taxon>Gammaproteobacteria</taxon>
        <taxon>Enterobacterales</taxon>
        <taxon>Morganellaceae</taxon>
        <taxon>Xenorhabdus</taxon>
    </lineage>
</organism>
<dbReference type="Proteomes" id="UP000032930">
    <property type="component" value="Plasmid megaplasmid"/>
</dbReference>
<dbReference type="KEGG" id="xbv:XBW1_mp0137"/>